<evidence type="ECO:0008006" key="4">
    <source>
        <dbReference type="Google" id="ProtNLM"/>
    </source>
</evidence>
<sequence length="188" mass="21960">MSSSQFTSTHSHSAETPRLKSKPMATLEDLPPELMTRIFTLQADGKHIVESGAFFNLRLASRRLYNNMKDSFMQRYIKCRKHMLSRHSLEVLEQLSLHFPDDVQELTIGGEHVNKYFAERMIRYSELRPAKDEVKEDWSKKFGPAHAKLVEDQSKLYKSGDAEQILVRVFKNLKNLKKVHIDKYHDEP</sequence>
<evidence type="ECO:0000313" key="3">
    <source>
        <dbReference type="Proteomes" id="UP000799770"/>
    </source>
</evidence>
<keyword evidence="3" id="KW-1185">Reference proteome</keyword>
<feature type="region of interest" description="Disordered" evidence="1">
    <location>
        <begin position="1"/>
        <end position="26"/>
    </location>
</feature>
<dbReference type="AlphaFoldDB" id="A0A6A5YGW4"/>
<proteinExistence type="predicted"/>
<gene>
    <name evidence="2" type="ORF">BDV96DRAFT_508209</name>
</gene>
<reference evidence="2" key="1">
    <citation type="journal article" date="2020" name="Stud. Mycol.">
        <title>101 Dothideomycetes genomes: a test case for predicting lifestyles and emergence of pathogens.</title>
        <authorList>
            <person name="Haridas S."/>
            <person name="Albert R."/>
            <person name="Binder M."/>
            <person name="Bloem J."/>
            <person name="Labutti K."/>
            <person name="Salamov A."/>
            <person name="Andreopoulos B."/>
            <person name="Baker S."/>
            <person name="Barry K."/>
            <person name="Bills G."/>
            <person name="Bluhm B."/>
            <person name="Cannon C."/>
            <person name="Castanera R."/>
            <person name="Culley D."/>
            <person name="Daum C."/>
            <person name="Ezra D."/>
            <person name="Gonzalez J."/>
            <person name="Henrissat B."/>
            <person name="Kuo A."/>
            <person name="Liang C."/>
            <person name="Lipzen A."/>
            <person name="Lutzoni F."/>
            <person name="Magnuson J."/>
            <person name="Mondo S."/>
            <person name="Nolan M."/>
            <person name="Ohm R."/>
            <person name="Pangilinan J."/>
            <person name="Park H.-J."/>
            <person name="Ramirez L."/>
            <person name="Alfaro M."/>
            <person name="Sun H."/>
            <person name="Tritt A."/>
            <person name="Yoshinaga Y."/>
            <person name="Zwiers L.-H."/>
            <person name="Turgeon B."/>
            <person name="Goodwin S."/>
            <person name="Spatafora J."/>
            <person name="Crous P."/>
            <person name="Grigoriev I."/>
        </authorList>
    </citation>
    <scope>NUCLEOTIDE SEQUENCE</scope>
    <source>
        <strain evidence="2">CBS 627.86</strain>
    </source>
</reference>
<accession>A0A6A5YGW4</accession>
<feature type="non-terminal residue" evidence="2">
    <location>
        <position position="188"/>
    </location>
</feature>
<protein>
    <recommendedName>
        <fullName evidence="4">F-box domain-containing protein</fullName>
    </recommendedName>
</protein>
<evidence type="ECO:0000313" key="2">
    <source>
        <dbReference type="EMBL" id="KAF2106200.1"/>
    </source>
</evidence>
<evidence type="ECO:0000256" key="1">
    <source>
        <dbReference type="SAM" id="MobiDB-lite"/>
    </source>
</evidence>
<name>A0A6A5YGW4_9PLEO</name>
<dbReference type="OrthoDB" id="5279008at2759"/>
<dbReference type="EMBL" id="ML977365">
    <property type="protein sequence ID" value="KAF2106200.1"/>
    <property type="molecule type" value="Genomic_DNA"/>
</dbReference>
<organism evidence="2 3">
    <name type="scientific">Lophiotrema nucula</name>
    <dbReference type="NCBI Taxonomy" id="690887"/>
    <lineage>
        <taxon>Eukaryota</taxon>
        <taxon>Fungi</taxon>
        <taxon>Dikarya</taxon>
        <taxon>Ascomycota</taxon>
        <taxon>Pezizomycotina</taxon>
        <taxon>Dothideomycetes</taxon>
        <taxon>Pleosporomycetidae</taxon>
        <taxon>Pleosporales</taxon>
        <taxon>Lophiotremataceae</taxon>
        <taxon>Lophiotrema</taxon>
    </lineage>
</organism>
<feature type="compositionally biased region" description="Low complexity" evidence="1">
    <location>
        <begin position="1"/>
        <end position="11"/>
    </location>
</feature>
<dbReference type="Proteomes" id="UP000799770">
    <property type="component" value="Unassembled WGS sequence"/>
</dbReference>